<dbReference type="Proteomes" id="UP000028680">
    <property type="component" value="Chromosome"/>
</dbReference>
<sequence length="84" mass="9460">MVLGHIALSLQFGKTWDAFNIVRVRRQLLGDSVVKYWRFTHFGSQNDMISQNLLKKAKKLGNYGPLGGSTTFCVILKGLTLYVV</sequence>
<dbReference type="AlphaFoldDB" id="A0AAN0RI00"/>
<accession>A0AAN0RI00</accession>
<protein>
    <submittedName>
        <fullName evidence="1">Uncharacterized protein</fullName>
    </submittedName>
</protein>
<evidence type="ECO:0000313" key="2">
    <source>
        <dbReference type="Proteomes" id="UP000028680"/>
    </source>
</evidence>
<keyword evidence="2" id="KW-1185">Reference proteome</keyword>
<dbReference type="KEGG" id="ptp:RCA23_c10290"/>
<dbReference type="EMBL" id="CP003984">
    <property type="protein sequence ID" value="AII86580.1"/>
    <property type="molecule type" value="Genomic_DNA"/>
</dbReference>
<organism evidence="1 2">
    <name type="scientific">Planktomarina temperata RCA23</name>
    <dbReference type="NCBI Taxonomy" id="666509"/>
    <lineage>
        <taxon>Bacteria</taxon>
        <taxon>Pseudomonadati</taxon>
        <taxon>Pseudomonadota</taxon>
        <taxon>Alphaproteobacteria</taxon>
        <taxon>Rhodobacterales</taxon>
        <taxon>Paracoccaceae</taxon>
        <taxon>Planktomarina</taxon>
    </lineage>
</organism>
<reference evidence="1 2" key="1">
    <citation type="journal article" date="2014" name="ISME J.">
        <title>Adaptation of an abundant Roseobacter RCA organism to pelagic systems revealed by genomic and transcriptomic analyses.</title>
        <authorList>
            <person name="Voget S."/>
            <person name="Wemheuer B."/>
            <person name="Brinkhoff T."/>
            <person name="Vollmers J."/>
            <person name="Dietrich S."/>
            <person name="Giebel H.A."/>
            <person name="Beardsley C."/>
            <person name="Sardemann C."/>
            <person name="Bakenhus I."/>
            <person name="Billerbeck S."/>
            <person name="Daniel R."/>
            <person name="Simon M."/>
        </authorList>
    </citation>
    <scope>NUCLEOTIDE SEQUENCE [LARGE SCALE GENOMIC DNA]</scope>
    <source>
        <strain evidence="1 2">RCA23</strain>
    </source>
</reference>
<name>A0AAN0RI00_9RHOB</name>
<evidence type="ECO:0000313" key="1">
    <source>
        <dbReference type="EMBL" id="AII86580.1"/>
    </source>
</evidence>
<proteinExistence type="predicted"/>
<gene>
    <name evidence="1" type="ORF">RCA23_c10290</name>
</gene>